<evidence type="ECO:0000313" key="2">
    <source>
        <dbReference type="Proteomes" id="UP000766595"/>
    </source>
</evidence>
<gene>
    <name evidence="1" type="ORF">KL771_14450</name>
</gene>
<reference evidence="1 2" key="1">
    <citation type="submission" date="2021-06" db="EMBL/GenBank/DDBJ databases">
        <authorList>
            <person name="Grouzdev D.S."/>
            <person name="Koziaeva V."/>
        </authorList>
    </citation>
    <scope>NUCLEOTIDE SEQUENCE [LARGE SCALE GENOMIC DNA]</scope>
    <source>
        <strain evidence="1 2">22</strain>
    </source>
</reference>
<dbReference type="RefSeq" id="WP_261969250.1">
    <property type="nucleotide sequence ID" value="NZ_JAHHZF010000006.1"/>
</dbReference>
<proteinExistence type="predicted"/>
<dbReference type="Pfam" id="PF15601">
    <property type="entry name" value="Imm70"/>
    <property type="match status" value="1"/>
</dbReference>
<protein>
    <submittedName>
        <fullName evidence="1">Immunity 70 family protein</fullName>
    </submittedName>
</protein>
<accession>A0A947D443</accession>
<sequence>MGLYLTVFDEDEEIDGIGVGRYSDFEHFRDSITGALERGGKGSRFPVLMLHSNCDGEWPVTALADLKRELIEIRDALRRFPPDPAIDGWRLQFLSTNGITPETLMDSFFDVDGTLLIDRILELIDIGIDRGLPILFQ</sequence>
<organism evidence="1 2">
    <name type="scientific">Prosthecodimorpha staleyi</name>
    <dbReference type="NCBI Taxonomy" id="2840188"/>
    <lineage>
        <taxon>Bacteria</taxon>
        <taxon>Pseudomonadati</taxon>
        <taxon>Pseudomonadota</taxon>
        <taxon>Alphaproteobacteria</taxon>
        <taxon>Hyphomicrobiales</taxon>
        <taxon>Ancalomicrobiaceae</taxon>
        <taxon>Prosthecodimorpha</taxon>
    </lineage>
</organism>
<dbReference type="InterPro" id="IPR028185">
    <property type="entry name" value="Imm70"/>
</dbReference>
<dbReference type="EMBL" id="JAHHZF010000006">
    <property type="protein sequence ID" value="MBT9290668.1"/>
    <property type="molecule type" value="Genomic_DNA"/>
</dbReference>
<dbReference type="AlphaFoldDB" id="A0A947D443"/>
<name>A0A947D443_9HYPH</name>
<keyword evidence="2" id="KW-1185">Reference proteome</keyword>
<evidence type="ECO:0000313" key="1">
    <source>
        <dbReference type="EMBL" id="MBT9290668.1"/>
    </source>
</evidence>
<dbReference type="Proteomes" id="UP000766595">
    <property type="component" value="Unassembled WGS sequence"/>
</dbReference>
<comment type="caution">
    <text evidence="1">The sequence shown here is derived from an EMBL/GenBank/DDBJ whole genome shotgun (WGS) entry which is preliminary data.</text>
</comment>